<keyword evidence="5" id="KW-1185">Reference proteome</keyword>
<gene>
    <name evidence="4" type="ORF">CXY01_23220</name>
</gene>
<dbReference type="InterPro" id="IPR000182">
    <property type="entry name" value="GNAT_dom"/>
</dbReference>
<dbReference type="RefSeq" id="WP_146927605.1">
    <property type="nucleotide sequence ID" value="NZ_BJUB01000007.1"/>
</dbReference>
<dbReference type="GO" id="GO:0016747">
    <property type="term" value="F:acyltransferase activity, transferring groups other than amino-acyl groups"/>
    <property type="evidence" value="ECO:0007669"/>
    <property type="project" value="InterPro"/>
</dbReference>
<feature type="domain" description="N-acetyltransferase" evidence="3">
    <location>
        <begin position="6"/>
        <end position="178"/>
    </location>
</feature>
<proteinExistence type="predicted"/>
<evidence type="ECO:0000256" key="1">
    <source>
        <dbReference type="ARBA" id="ARBA00022679"/>
    </source>
</evidence>
<accession>A0A510V4J6</accession>
<protein>
    <submittedName>
        <fullName evidence="4">N-acetyltransferase</fullName>
    </submittedName>
</protein>
<dbReference type="Gene3D" id="3.40.630.30">
    <property type="match status" value="1"/>
</dbReference>
<dbReference type="PANTHER" id="PTHR43877:SF1">
    <property type="entry name" value="ACETYLTRANSFERASE"/>
    <property type="match status" value="1"/>
</dbReference>
<evidence type="ECO:0000313" key="4">
    <source>
        <dbReference type="EMBL" id="GEK21802.1"/>
    </source>
</evidence>
<dbReference type="AlphaFoldDB" id="A0A510V4J6"/>
<dbReference type="InterPro" id="IPR050832">
    <property type="entry name" value="Bact_Acetyltransf"/>
</dbReference>
<dbReference type="PROSITE" id="PS51186">
    <property type="entry name" value="GNAT"/>
    <property type="match status" value="1"/>
</dbReference>
<dbReference type="Proteomes" id="UP000321118">
    <property type="component" value="Unassembled WGS sequence"/>
</dbReference>
<comment type="caution">
    <text evidence="4">The sequence shown here is derived from an EMBL/GenBank/DDBJ whole genome shotgun (WGS) entry which is preliminary data.</text>
</comment>
<keyword evidence="2" id="KW-0012">Acyltransferase</keyword>
<dbReference type="OrthoDB" id="9799092at2"/>
<dbReference type="SUPFAM" id="SSF55729">
    <property type="entry name" value="Acyl-CoA N-acyltransferases (Nat)"/>
    <property type="match status" value="1"/>
</dbReference>
<evidence type="ECO:0000259" key="3">
    <source>
        <dbReference type="PROSITE" id="PS51186"/>
    </source>
</evidence>
<evidence type="ECO:0000256" key="2">
    <source>
        <dbReference type="ARBA" id="ARBA00023315"/>
    </source>
</evidence>
<dbReference type="EMBL" id="BJUB01000007">
    <property type="protein sequence ID" value="GEK21802.1"/>
    <property type="molecule type" value="Genomic_DNA"/>
</dbReference>
<dbReference type="InterPro" id="IPR016181">
    <property type="entry name" value="Acyl_CoA_acyltransferase"/>
</dbReference>
<organism evidence="4 5">
    <name type="scientific">Cellulomonas xylanilytica</name>
    <dbReference type="NCBI Taxonomy" id="233583"/>
    <lineage>
        <taxon>Bacteria</taxon>
        <taxon>Bacillati</taxon>
        <taxon>Actinomycetota</taxon>
        <taxon>Actinomycetes</taxon>
        <taxon>Micrococcales</taxon>
        <taxon>Cellulomonadaceae</taxon>
        <taxon>Cellulomonas</taxon>
    </lineage>
</organism>
<reference evidence="4 5" key="1">
    <citation type="submission" date="2019-07" db="EMBL/GenBank/DDBJ databases">
        <title>Whole genome shotgun sequence of Cellulomonas xylanilytica NBRC 101102.</title>
        <authorList>
            <person name="Hosoyama A."/>
            <person name="Uohara A."/>
            <person name="Ohji S."/>
            <person name="Ichikawa N."/>
        </authorList>
    </citation>
    <scope>NUCLEOTIDE SEQUENCE [LARGE SCALE GENOMIC DNA]</scope>
    <source>
        <strain evidence="4 5">NBRC 101102</strain>
    </source>
</reference>
<sequence length="178" mass="19330">MDDPTPTVRRVRADEWEAARALRLDALQDEAAGIAFLETYERAAAAPDEFYRDRTAGSAAGDDAVQLVADDGSALVGSVTVIAQRVGSVDYHGRPIERSRATVVGVYVRREQRGTGLIDRLLDAAADWARDLGFGELDLGVHRDNARAQGAYRRAGFVPSGVEFSSTIGPEIEMVRRL</sequence>
<dbReference type="CDD" id="cd04301">
    <property type="entry name" value="NAT_SF"/>
    <property type="match status" value="1"/>
</dbReference>
<dbReference type="Pfam" id="PF00583">
    <property type="entry name" value="Acetyltransf_1"/>
    <property type="match status" value="1"/>
</dbReference>
<keyword evidence="1 4" id="KW-0808">Transferase</keyword>
<evidence type="ECO:0000313" key="5">
    <source>
        <dbReference type="Proteomes" id="UP000321118"/>
    </source>
</evidence>
<dbReference type="PANTHER" id="PTHR43877">
    <property type="entry name" value="AMINOALKYLPHOSPHONATE N-ACETYLTRANSFERASE-RELATED-RELATED"/>
    <property type="match status" value="1"/>
</dbReference>
<name>A0A510V4J6_9CELL</name>